<comment type="caution">
    <text evidence="10">The sequence shown here is derived from an EMBL/GenBank/DDBJ whole genome shotgun (WGS) entry which is preliminary data.</text>
</comment>
<feature type="domain" description="2Fe-2S ferredoxin-type" evidence="9">
    <location>
        <begin position="1"/>
        <end position="90"/>
    </location>
</feature>
<reference evidence="10 11" key="1">
    <citation type="submission" date="2019-12" db="EMBL/GenBank/DDBJ databases">
        <title>Novel species isolated from a subtropical stream in China.</title>
        <authorList>
            <person name="Lu H."/>
        </authorList>
    </citation>
    <scope>NUCLEOTIDE SEQUENCE [LARGE SCALE GENOMIC DNA]</scope>
    <source>
        <strain evidence="10 11">FT55W</strain>
    </source>
</reference>
<proteinExistence type="inferred from homology"/>
<dbReference type="PANTHER" id="PTHR43112:SF3">
    <property type="entry name" value="FERREDOXIN-2, CHLOROPLASTIC"/>
    <property type="match status" value="1"/>
</dbReference>
<evidence type="ECO:0000259" key="9">
    <source>
        <dbReference type="PROSITE" id="PS51085"/>
    </source>
</evidence>
<gene>
    <name evidence="10" type="ORF">GTP45_20975</name>
</gene>
<dbReference type="CDD" id="cd00207">
    <property type="entry name" value="fer2"/>
    <property type="match status" value="1"/>
</dbReference>
<keyword evidence="3" id="KW-0001">2Fe-2S</keyword>
<evidence type="ECO:0000256" key="1">
    <source>
        <dbReference type="ARBA" id="ARBA00007874"/>
    </source>
</evidence>
<organism evidence="10 11">
    <name type="scientific">Duganella rivi</name>
    <dbReference type="NCBI Taxonomy" id="2666083"/>
    <lineage>
        <taxon>Bacteria</taxon>
        <taxon>Pseudomonadati</taxon>
        <taxon>Pseudomonadota</taxon>
        <taxon>Betaproteobacteria</taxon>
        <taxon>Burkholderiales</taxon>
        <taxon>Oxalobacteraceae</taxon>
        <taxon>Telluria group</taxon>
        <taxon>Duganella</taxon>
    </lineage>
</organism>
<dbReference type="RefSeq" id="WP_161015800.1">
    <property type="nucleotide sequence ID" value="NZ_WWCK01000006.1"/>
</dbReference>
<evidence type="ECO:0000256" key="5">
    <source>
        <dbReference type="ARBA" id="ARBA00022982"/>
    </source>
</evidence>
<dbReference type="EMBL" id="WWCK01000006">
    <property type="protein sequence ID" value="MYM69293.1"/>
    <property type="molecule type" value="Genomic_DNA"/>
</dbReference>
<evidence type="ECO:0000256" key="6">
    <source>
        <dbReference type="ARBA" id="ARBA00023004"/>
    </source>
</evidence>
<sequence length="92" mass="9763">MKITLAGQGWQFDADAPDTVLEAAEQAGIRLPSSCRNGTCRTCICLSTSGAVRYKIAWPGLSLDEKREGYILPCVAIATSDLVIEAPAASTF</sequence>
<keyword evidence="6" id="KW-0408">Iron</keyword>
<protein>
    <submittedName>
        <fullName evidence="10">2Fe-2S iron-sulfur cluster binding domain-containing protein</fullName>
    </submittedName>
</protein>
<dbReference type="PANTHER" id="PTHR43112">
    <property type="entry name" value="FERREDOXIN"/>
    <property type="match status" value="1"/>
</dbReference>
<keyword evidence="7" id="KW-0411">Iron-sulfur</keyword>
<keyword evidence="11" id="KW-1185">Reference proteome</keyword>
<accession>A0A7X4KEA8</accession>
<evidence type="ECO:0000313" key="11">
    <source>
        <dbReference type="Proteomes" id="UP000450012"/>
    </source>
</evidence>
<dbReference type="Pfam" id="PF00111">
    <property type="entry name" value="Fer2"/>
    <property type="match status" value="1"/>
</dbReference>
<evidence type="ECO:0000256" key="7">
    <source>
        <dbReference type="ARBA" id="ARBA00023014"/>
    </source>
</evidence>
<dbReference type="InterPro" id="IPR036010">
    <property type="entry name" value="2Fe-2S_ferredoxin-like_sf"/>
</dbReference>
<dbReference type="SUPFAM" id="SSF54292">
    <property type="entry name" value="2Fe-2S ferredoxin-like"/>
    <property type="match status" value="1"/>
</dbReference>
<dbReference type="GO" id="GO:0051537">
    <property type="term" value="F:2 iron, 2 sulfur cluster binding"/>
    <property type="evidence" value="ECO:0007669"/>
    <property type="project" value="UniProtKB-KW"/>
</dbReference>
<evidence type="ECO:0000256" key="3">
    <source>
        <dbReference type="ARBA" id="ARBA00022714"/>
    </source>
</evidence>
<dbReference type="AlphaFoldDB" id="A0A7X4KEA8"/>
<dbReference type="InterPro" id="IPR012675">
    <property type="entry name" value="Beta-grasp_dom_sf"/>
</dbReference>
<name>A0A7X4KEA8_9BURK</name>
<dbReference type="GO" id="GO:0046872">
    <property type="term" value="F:metal ion binding"/>
    <property type="evidence" value="ECO:0007669"/>
    <property type="project" value="UniProtKB-KW"/>
</dbReference>
<dbReference type="InterPro" id="IPR001041">
    <property type="entry name" value="2Fe-2S_ferredoxin-type"/>
</dbReference>
<dbReference type="Gene3D" id="3.10.20.30">
    <property type="match status" value="1"/>
</dbReference>
<evidence type="ECO:0000313" key="10">
    <source>
        <dbReference type="EMBL" id="MYM69293.1"/>
    </source>
</evidence>
<keyword evidence="5" id="KW-0249">Electron transport</keyword>
<evidence type="ECO:0000256" key="2">
    <source>
        <dbReference type="ARBA" id="ARBA00022448"/>
    </source>
</evidence>
<comment type="cofactor">
    <cofactor evidence="8">
        <name>[2Fe-2S] cluster</name>
        <dbReference type="ChEBI" id="CHEBI:190135"/>
    </cofactor>
</comment>
<evidence type="ECO:0000256" key="4">
    <source>
        <dbReference type="ARBA" id="ARBA00022723"/>
    </source>
</evidence>
<keyword evidence="4" id="KW-0479">Metal-binding</keyword>
<dbReference type="Proteomes" id="UP000450012">
    <property type="component" value="Unassembled WGS sequence"/>
</dbReference>
<keyword evidence="2" id="KW-0813">Transport</keyword>
<dbReference type="PROSITE" id="PS51085">
    <property type="entry name" value="2FE2S_FER_2"/>
    <property type="match status" value="1"/>
</dbReference>
<evidence type="ECO:0000256" key="8">
    <source>
        <dbReference type="ARBA" id="ARBA00034078"/>
    </source>
</evidence>
<comment type="similarity">
    <text evidence="1">Belongs to the 2Fe2S plant-type ferredoxin family.</text>
</comment>